<dbReference type="AlphaFoldDB" id="G2G7A4"/>
<comment type="caution">
    <text evidence="1">The sequence shown here is derived from an EMBL/GenBank/DDBJ whole genome shotgun (WGS) entry which is preliminary data.</text>
</comment>
<evidence type="ECO:0000313" key="1">
    <source>
        <dbReference type="EMBL" id="EGX60645.1"/>
    </source>
</evidence>
<keyword evidence="2" id="KW-1185">Reference proteome</keyword>
<organism evidence="1 2">
    <name type="scientific">Streptomyces zinciresistens K42</name>
    <dbReference type="NCBI Taxonomy" id="700597"/>
    <lineage>
        <taxon>Bacteria</taxon>
        <taxon>Bacillati</taxon>
        <taxon>Actinomycetota</taxon>
        <taxon>Actinomycetes</taxon>
        <taxon>Kitasatosporales</taxon>
        <taxon>Streptomycetaceae</taxon>
        <taxon>Streptomyces</taxon>
    </lineage>
</organism>
<reference evidence="1 2" key="1">
    <citation type="submission" date="2011-08" db="EMBL/GenBank/DDBJ databases">
        <authorList>
            <person name="Lin Y."/>
            <person name="Hao X."/>
            <person name="Johnstone L."/>
            <person name="Miller S.J."/>
            <person name="Wei G."/>
            <person name="Rensing C."/>
        </authorList>
    </citation>
    <scope>NUCLEOTIDE SEQUENCE [LARGE SCALE GENOMIC DNA]</scope>
    <source>
        <strain evidence="1 2">K42</strain>
    </source>
</reference>
<dbReference type="RefSeq" id="WP_007492689.1">
    <property type="nucleotide sequence ID" value="NZ_AGBF01000012.1"/>
</dbReference>
<dbReference type="EMBL" id="AGBF01000012">
    <property type="protein sequence ID" value="EGX60645.1"/>
    <property type="molecule type" value="Genomic_DNA"/>
</dbReference>
<name>G2G7A4_9ACTN</name>
<proteinExistence type="predicted"/>
<protein>
    <submittedName>
        <fullName evidence="1">Uncharacterized protein</fullName>
    </submittedName>
</protein>
<dbReference type="Proteomes" id="UP000004217">
    <property type="component" value="Unassembled WGS sequence"/>
</dbReference>
<dbReference type="OrthoDB" id="4251039at2"/>
<dbReference type="PATRIC" id="fig|700597.3.peg.1325"/>
<gene>
    <name evidence="1" type="ORF">SZN_06831</name>
</gene>
<accession>G2G7A4</accession>
<sequence length="71" mass="7989">MTNSLARMIAREDALEEAGMPADERTTCYAHKAWAFECADQHLPLTAGRVLAALREVDRVRWHAAGARRRP</sequence>
<evidence type="ECO:0000313" key="2">
    <source>
        <dbReference type="Proteomes" id="UP000004217"/>
    </source>
</evidence>